<evidence type="ECO:0000256" key="7">
    <source>
        <dbReference type="ARBA" id="ARBA00023209"/>
    </source>
</evidence>
<proteinExistence type="inferred from homology"/>
<dbReference type="OrthoDB" id="142078at2"/>
<dbReference type="InterPro" id="IPR017438">
    <property type="entry name" value="ATP-NAD_kinase_N"/>
</dbReference>
<keyword evidence="4" id="KW-0547">Nucleotide-binding</keyword>
<keyword evidence="8" id="KW-1208">Phospholipid metabolism</keyword>
<evidence type="ECO:0000313" key="10">
    <source>
        <dbReference type="EMBL" id="PMC79402.1"/>
    </source>
</evidence>
<dbReference type="GO" id="GO:0008654">
    <property type="term" value="P:phospholipid biosynthetic process"/>
    <property type="evidence" value="ECO:0007669"/>
    <property type="project" value="UniProtKB-KW"/>
</dbReference>
<evidence type="ECO:0000256" key="2">
    <source>
        <dbReference type="ARBA" id="ARBA00005983"/>
    </source>
</evidence>
<dbReference type="EMBL" id="PNHQ01000016">
    <property type="protein sequence ID" value="PMC79402.1"/>
    <property type="molecule type" value="Genomic_DNA"/>
</dbReference>
<evidence type="ECO:0000313" key="11">
    <source>
        <dbReference type="Proteomes" id="UP000235701"/>
    </source>
</evidence>
<keyword evidence="7" id="KW-0444">Lipid biosynthesis</keyword>
<gene>
    <name evidence="10" type="ORF">CJ191_06955</name>
</gene>
<dbReference type="AlphaFoldDB" id="A0A2N6UCV9"/>
<dbReference type="InterPro" id="IPR016064">
    <property type="entry name" value="NAD/diacylglycerol_kinase_sf"/>
</dbReference>
<dbReference type="InterPro" id="IPR045540">
    <property type="entry name" value="YegS/DAGK_C"/>
</dbReference>
<evidence type="ECO:0000256" key="8">
    <source>
        <dbReference type="ARBA" id="ARBA00023264"/>
    </source>
</evidence>
<dbReference type="GO" id="GO:0005886">
    <property type="term" value="C:plasma membrane"/>
    <property type="evidence" value="ECO:0007669"/>
    <property type="project" value="TreeGrafter"/>
</dbReference>
<dbReference type="SMART" id="SM00046">
    <property type="entry name" value="DAGKc"/>
    <property type="match status" value="1"/>
</dbReference>
<dbReference type="PANTHER" id="PTHR12358:SF106">
    <property type="entry name" value="LIPID KINASE YEGS"/>
    <property type="match status" value="1"/>
</dbReference>
<comment type="caution">
    <text evidence="10">The sequence shown here is derived from an EMBL/GenBank/DDBJ whole genome shotgun (WGS) entry which is preliminary data.</text>
</comment>
<dbReference type="Gene3D" id="3.40.50.10330">
    <property type="entry name" value="Probable inorganic polyphosphate/atp-NAD kinase, domain 1"/>
    <property type="match status" value="1"/>
</dbReference>
<sequence length="307" mass="34025">MSDKGFLFIFNKSAGKKKKADINALIQERASIFGIDKDNIFLVYSTSKTSSQFLIDRFAKKYADGVVIACGGDGTVHSIGNIVIDTNFTFAILPFGTGNDFYGSLYGKRSIKDQVDQIFKGATSATDAIFIPELDLYVMNILSVGLDANVVYQANHFKKKNKIFQKYVYMASIPKALTNGTAFDIILKARLAGVDQQIEPGPYILAALCNGIMYGGGFKVNLNGQMDDGLLELVYAQTLPTRKIWGLIYKFFSGNHGGVKELHHLTCDEVVYISENGLPMNLNCDGEIYQLPVFTCQVKKHAYKRIR</sequence>
<keyword evidence="5 10" id="KW-0418">Kinase</keyword>
<dbReference type="Proteomes" id="UP000235701">
    <property type="component" value="Unassembled WGS sequence"/>
</dbReference>
<organism evidence="10 11">
    <name type="scientific">Aerococcus viridans</name>
    <dbReference type="NCBI Taxonomy" id="1377"/>
    <lineage>
        <taxon>Bacteria</taxon>
        <taxon>Bacillati</taxon>
        <taxon>Bacillota</taxon>
        <taxon>Bacilli</taxon>
        <taxon>Lactobacillales</taxon>
        <taxon>Aerococcaceae</taxon>
        <taxon>Aerococcus</taxon>
    </lineage>
</organism>
<evidence type="ECO:0000256" key="6">
    <source>
        <dbReference type="ARBA" id="ARBA00022840"/>
    </source>
</evidence>
<reference evidence="10 11" key="1">
    <citation type="submission" date="2017-09" db="EMBL/GenBank/DDBJ databases">
        <title>Bacterial strain isolated from the female urinary microbiota.</title>
        <authorList>
            <person name="Thomas-White K."/>
            <person name="Kumar N."/>
            <person name="Forster S."/>
            <person name="Putonti C."/>
            <person name="Lawley T."/>
            <person name="Wolfe A.J."/>
        </authorList>
    </citation>
    <scope>NUCLEOTIDE SEQUENCE [LARGE SCALE GENOMIC DNA]</scope>
    <source>
        <strain evidence="10 11">UMB0240</strain>
    </source>
</reference>
<protein>
    <submittedName>
        <fullName evidence="10">Diacylglycerol kinase</fullName>
    </submittedName>
</protein>
<evidence type="ECO:0000256" key="4">
    <source>
        <dbReference type="ARBA" id="ARBA00022741"/>
    </source>
</evidence>
<dbReference type="RefSeq" id="WP_070467874.1">
    <property type="nucleotide sequence ID" value="NZ_PNHQ01000016.1"/>
</dbReference>
<accession>A0A2N6UCV9</accession>
<name>A0A2N6UCV9_9LACT</name>
<dbReference type="Gene3D" id="2.60.200.40">
    <property type="match status" value="1"/>
</dbReference>
<dbReference type="InterPro" id="IPR001206">
    <property type="entry name" value="Diacylglycerol_kinase_cat_dom"/>
</dbReference>
<keyword evidence="11" id="KW-1185">Reference proteome</keyword>
<dbReference type="PROSITE" id="PS50146">
    <property type="entry name" value="DAGK"/>
    <property type="match status" value="1"/>
</dbReference>
<keyword evidence="7" id="KW-0443">Lipid metabolism</keyword>
<evidence type="ECO:0000256" key="3">
    <source>
        <dbReference type="ARBA" id="ARBA00022679"/>
    </source>
</evidence>
<dbReference type="GO" id="GO:0016301">
    <property type="term" value="F:kinase activity"/>
    <property type="evidence" value="ECO:0007669"/>
    <property type="project" value="UniProtKB-KW"/>
</dbReference>
<comment type="similarity">
    <text evidence="2">Belongs to the diacylglycerol/lipid kinase family.</text>
</comment>
<dbReference type="SUPFAM" id="SSF111331">
    <property type="entry name" value="NAD kinase/diacylglycerol kinase-like"/>
    <property type="match status" value="1"/>
</dbReference>
<evidence type="ECO:0000256" key="5">
    <source>
        <dbReference type="ARBA" id="ARBA00022777"/>
    </source>
</evidence>
<keyword evidence="7" id="KW-0594">Phospholipid biosynthesis</keyword>
<keyword evidence="6" id="KW-0067">ATP-binding</keyword>
<feature type="domain" description="DAGKc" evidence="9">
    <location>
        <begin position="1"/>
        <end position="143"/>
    </location>
</feature>
<dbReference type="PANTHER" id="PTHR12358">
    <property type="entry name" value="SPHINGOSINE KINASE"/>
    <property type="match status" value="1"/>
</dbReference>
<dbReference type="Pfam" id="PF19279">
    <property type="entry name" value="YegS_C"/>
    <property type="match status" value="1"/>
</dbReference>
<dbReference type="InterPro" id="IPR050187">
    <property type="entry name" value="Lipid_Phosphate_FormReg"/>
</dbReference>
<dbReference type="Pfam" id="PF00781">
    <property type="entry name" value="DAGK_cat"/>
    <property type="match status" value="1"/>
</dbReference>
<keyword evidence="3" id="KW-0808">Transferase</keyword>
<evidence type="ECO:0000259" key="9">
    <source>
        <dbReference type="PROSITE" id="PS50146"/>
    </source>
</evidence>
<comment type="cofactor">
    <cofactor evidence="1">
        <name>Mg(2+)</name>
        <dbReference type="ChEBI" id="CHEBI:18420"/>
    </cofactor>
</comment>
<dbReference type="GO" id="GO:0005524">
    <property type="term" value="F:ATP binding"/>
    <property type="evidence" value="ECO:0007669"/>
    <property type="project" value="UniProtKB-KW"/>
</dbReference>
<evidence type="ECO:0000256" key="1">
    <source>
        <dbReference type="ARBA" id="ARBA00001946"/>
    </source>
</evidence>